<dbReference type="Proteomes" id="UP000191901">
    <property type="component" value="Chromosome"/>
</dbReference>
<dbReference type="Pfam" id="PF05226">
    <property type="entry name" value="CHASE2"/>
    <property type="match status" value="1"/>
</dbReference>
<gene>
    <name evidence="11" type="ORF">XM38_027550</name>
</gene>
<dbReference type="InterPro" id="IPR007890">
    <property type="entry name" value="CHASE2"/>
</dbReference>
<feature type="binding site" evidence="9">
    <location>
        <position position="46"/>
    </location>
    <ligand>
        <name>ATP</name>
        <dbReference type="ChEBI" id="CHEBI:30616"/>
    </ligand>
</feature>
<reference evidence="11 12" key="1">
    <citation type="journal article" date="2016" name="Biochim. Biophys. Acta">
        <title>Characterization of red-shifted phycobilisomes isolated from the chlorophyll f-containing cyanobacterium Halomicronema hongdechloris.</title>
        <authorList>
            <person name="Li Y."/>
            <person name="Lin Y."/>
            <person name="Garvey C.J."/>
            <person name="Birch D."/>
            <person name="Corkery R.W."/>
            <person name="Loughlin P.C."/>
            <person name="Scheer H."/>
            <person name="Willows R.D."/>
            <person name="Chen M."/>
        </authorList>
    </citation>
    <scope>NUCLEOTIDE SEQUENCE [LARGE SCALE GENOMIC DNA]</scope>
    <source>
        <strain evidence="11 12">C2206</strain>
    </source>
</reference>
<dbReference type="KEGG" id="hhg:XM38_027550"/>
<dbReference type="InterPro" id="IPR000719">
    <property type="entry name" value="Prot_kinase_dom"/>
</dbReference>
<dbReference type="PANTHER" id="PTHR24363:SF0">
    <property type="entry name" value="SERINE_THREONINE KINASE LIKE DOMAIN CONTAINING 1"/>
    <property type="match status" value="1"/>
</dbReference>
<dbReference type="PANTHER" id="PTHR24363">
    <property type="entry name" value="SERINE/THREONINE PROTEIN KINASE"/>
    <property type="match status" value="1"/>
</dbReference>
<dbReference type="GO" id="GO:0004674">
    <property type="term" value="F:protein serine/threonine kinase activity"/>
    <property type="evidence" value="ECO:0007669"/>
    <property type="project" value="UniProtKB-KW"/>
</dbReference>
<keyword evidence="5 11" id="KW-0418">Kinase</keyword>
<dbReference type="EC" id="2.7.11.1" evidence="1"/>
<keyword evidence="2" id="KW-0723">Serine/threonine-protein kinase</keyword>
<keyword evidence="3" id="KW-0808">Transferase</keyword>
<evidence type="ECO:0000256" key="8">
    <source>
        <dbReference type="ARBA" id="ARBA00048679"/>
    </source>
</evidence>
<keyword evidence="4 9" id="KW-0547">Nucleotide-binding</keyword>
<protein>
    <recommendedName>
        <fullName evidence="1">non-specific serine/threonine protein kinase</fullName>
        <ecNumber evidence="1">2.7.11.1</ecNumber>
    </recommendedName>
</protein>
<evidence type="ECO:0000256" key="7">
    <source>
        <dbReference type="ARBA" id="ARBA00047899"/>
    </source>
</evidence>
<dbReference type="SUPFAM" id="SSF56112">
    <property type="entry name" value="Protein kinase-like (PK-like)"/>
    <property type="match status" value="1"/>
</dbReference>
<evidence type="ECO:0000256" key="5">
    <source>
        <dbReference type="ARBA" id="ARBA00022777"/>
    </source>
</evidence>
<dbReference type="OrthoDB" id="428645at2"/>
<dbReference type="InterPro" id="IPR011009">
    <property type="entry name" value="Kinase-like_dom_sf"/>
</dbReference>
<dbReference type="SMART" id="SM00220">
    <property type="entry name" value="S_TKc"/>
    <property type="match status" value="1"/>
</dbReference>
<dbReference type="CDD" id="cd14014">
    <property type="entry name" value="STKc_PknB_like"/>
    <property type="match status" value="1"/>
</dbReference>
<accession>A0A1Z3HND2</accession>
<dbReference type="RefSeq" id="WP_088430090.1">
    <property type="nucleotide sequence ID" value="NZ_CP021983.2"/>
</dbReference>
<name>A0A1Z3HND2_9CYAN</name>
<feature type="domain" description="Protein kinase" evidence="10">
    <location>
        <begin position="10"/>
        <end position="280"/>
    </location>
</feature>
<comment type="catalytic activity">
    <reaction evidence="8">
        <text>L-seryl-[protein] + ATP = O-phospho-L-seryl-[protein] + ADP + H(+)</text>
        <dbReference type="Rhea" id="RHEA:17989"/>
        <dbReference type="Rhea" id="RHEA-COMP:9863"/>
        <dbReference type="Rhea" id="RHEA-COMP:11604"/>
        <dbReference type="ChEBI" id="CHEBI:15378"/>
        <dbReference type="ChEBI" id="CHEBI:29999"/>
        <dbReference type="ChEBI" id="CHEBI:30616"/>
        <dbReference type="ChEBI" id="CHEBI:83421"/>
        <dbReference type="ChEBI" id="CHEBI:456216"/>
        <dbReference type="EC" id="2.7.11.1"/>
    </reaction>
</comment>
<comment type="catalytic activity">
    <reaction evidence="7">
        <text>L-threonyl-[protein] + ATP = O-phospho-L-threonyl-[protein] + ADP + H(+)</text>
        <dbReference type="Rhea" id="RHEA:46608"/>
        <dbReference type="Rhea" id="RHEA-COMP:11060"/>
        <dbReference type="Rhea" id="RHEA-COMP:11605"/>
        <dbReference type="ChEBI" id="CHEBI:15378"/>
        <dbReference type="ChEBI" id="CHEBI:30013"/>
        <dbReference type="ChEBI" id="CHEBI:30616"/>
        <dbReference type="ChEBI" id="CHEBI:61977"/>
        <dbReference type="ChEBI" id="CHEBI:456216"/>
        <dbReference type="EC" id="2.7.11.1"/>
    </reaction>
</comment>
<sequence>MIGTLLAGRYKLIRALGSGGFGQTYLAEDIRATEGQADHDGLCVVKQLQPASQTSNFLTVARRLFDTEVSTLETLGQHDQIPTLLDHFEEDNEFYLVQDFIDGQSLKEEFKAKGRFGEADVIDLLHQVLTILSFVHSQNVIHRDIKPDNLIRRHRDGKLVLIDFGAVKQIRTQLSGPSDTQLTVGIGTQGYTPCEQLAGKPRFSSDLYALGMTAIHALSGESPSDWVDDPETTPLQWPMSVSVSPGLEQFLRQLVQPSVYRRYGSAQAALADLNRLDQLVLEVDIPETVPDLRSSQKGGQPWWWRLAAPVMATALVFGVRQLGGFVPPELAVYDWLVYQQPDLGPDPRLLLVEITEADLQRLQRPTPTDATLAQAIDILQGYDPRVIGLDMHRELPQGDGHAQLLETLQAPNLVAIFSIGGTSNQALPPPDTVPSDRVGFNDIPVDSDGVIRRNLLFASASNEADAPVCITAFPYGWWLQVSGGRGH</sequence>
<dbReference type="AlphaFoldDB" id="A0A1Z3HND2"/>
<evidence type="ECO:0000256" key="6">
    <source>
        <dbReference type="ARBA" id="ARBA00022840"/>
    </source>
</evidence>
<dbReference type="EMBL" id="CP021983">
    <property type="protein sequence ID" value="ASC71801.1"/>
    <property type="molecule type" value="Genomic_DNA"/>
</dbReference>
<dbReference type="Pfam" id="PF00069">
    <property type="entry name" value="Pkinase"/>
    <property type="match status" value="1"/>
</dbReference>
<dbReference type="GO" id="GO:0005524">
    <property type="term" value="F:ATP binding"/>
    <property type="evidence" value="ECO:0007669"/>
    <property type="project" value="UniProtKB-UniRule"/>
</dbReference>
<evidence type="ECO:0000256" key="1">
    <source>
        <dbReference type="ARBA" id="ARBA00012513"/>
    </source>
</evidence>
<keyword evidence="12" id="KW-1185">Reference proteome</keyword>
<proteinExistence type="predicted"/>
<keyword evidence="6 9" id="KW-0067">ATP-binding</keyword>
<evidence type="ECO:0000256" key="9">
    <source>
        <dbReference type="PROSITE-ProRule" id="PRU10141"/>
    </source>
</evidence>
<evidence type="ECO:0000256" key="2">
    <source>
        <dbReference type="ARBA" id="ARBA00022527"/>
    </source>
</evidence>
<evidence type="ECO:0000256" key="3">
    <source>
        <dbReference type="ARBA" id="ARBA00022679"/>
    </source>
</evidence>
<evidence type="ECO:0000256" key="4">
    <source>
        <dbReference type="ARBA" id="ARBA00022741"/>
    </source>
</evidence>
<evidence type="ECO:0000259" key="10">
    <source>
        <dbReference type="PROSITE" id="PS50011"/>
    </source>
</evidence>
<dbReference type="PROSITE" id="PS00107">
    <property type="entry name" value="PROTEIN_KINASE_ATP"/>
    <property type="match status" value="1"/>
</dbReference>
<evidence type="ECO:0000313" key="11">
    <source>
        <dbReference type="EMBL" id="ASC71801.1"/>
    </source>
</evidence>
<evidence type="ECO:0000313" key="12">
    <source>
        <dbReference type="Proteomes" id="UP000191901"/>
    </source>
</evidence>
<dbReference type="PROSITE" id="PS50011">
    <property type="entry name" value="PROTEIN_KINASE_DOM"/>
    <property type="match status" value="1"/>
</dbReference>
<dbReference type="InterPro" id="IPR017441">
    <property type="entry name" value="Protein_kinase_ATP_BS"/>
</dbReference>
<dbReference type="Gene3D" id="1.10.510.10">
    <property type="entry name" value="Transferase(Phosphotransferase) domain 1"/>
    <property type="match status" value="1"/>
</dbReference>
<organism evidence="11 12">
    <name type="scientific">Halomicronema hongdechloris C2206</name>
    <dbReference type="NCBI Taxonomy" id="1641165"/>
    <lineage>
        <taxon>Bacteria</taxon>
        <taxon>Bacillati</taxon>
        <taxon>Cyanobacteriota</taxon>
        <taxon>Cyanophyceae</taxon>
        <taxon>Nodosilineales</taxon>
        <taxon>Nodosilineaceae</taxon>
        <taxon>Halomicronema</taxon>
    </lineage>
</organism>